<dbReference type="RefSeq" id="WP_143777593.1">
    <property type="nucleotide sequence ID" value="NZ_VKKU01000002.1"/>
</dbReference>
<dbReference type="AlphaFoldDB" id="A0A553WCF8"/>
<dbReference type="InterPro" id="IPR028952">
    <property type="entry name" value="Imm63"/>
</dbReference>
<accession>A0A553WCF8</accession>
<keyword evidence="3" id="KW-1185">Reference proteome</keyword>
<evidence type="ECO:0000313" key="2">
    <source>
        <dbReference type="EMBL" id="TSB02375.1"/>
    </source>
</evidence>
<dbReference type="Proteomes" id="UP000320160">
    <property type="component" value="Unassembled WGS sequence"/>
</dbReference>
<dbReference type="EMBL" id="VKKU01000002">
    <property type="protein sequence ID" value="TSB02375.1"/>
    <property type="molecule type" value="Genomic_DNA"/>
</dbReference>
<gene>
    <name evidence="2" type="ORF">FOM92_14865</name>
</gene>
<comment type="caution">
    <text evidence="2">The sequence shown here is derived from an EMBL/GenBank/DDBJ whole genome shotgun (WGS) entry which is preliminary data.</text>
</comment>
<feature type="domain" description="Immunity protein 63" evidence="1">
    <location>
        <begin position="53"/>
        <end position="132"/>
    </location>
</feature>
<dbReference type="Pfam" id="PF15599">
    <property type="entry name" value="Imm63"/>
    <property type="match status" value="1"/>
</dbReference>
<evidence type="ECO:0000313" key="3">
    <source>
        <dbReference type="Proteomes" id="UP000320160"/>
    </source>
</evidence>
<sequence length="144" mass="16687">MTREMQSTPLLDHDVIAVRHSELLSQLVGEPRISDAYRSFDGDEGQLLLIDADGYHWVSYERGQENGRRSTKDADELLFWFLVQTAFSIGCAHEFANRIEGPDFRRVVHAKQRELFARLDSKWRVRLEAQISATLAEHPYVDRL</sequence>
<reference evidence="2 3" key="1">
    <citation type="submission" date="2019-07" db="EMBL/GenBank/DDBJ databases">
        <authorList>
            <person name="Park M."/>
        </authorList>
    </citation>
    <scope>NUCLEOTIDE SEQUENCE [LARGE SCALE GENOMIC DNA]</scope>
    <source>
        <strain evidence="2 3">KCTC32445</strain>
    </source>
</reference>
<evidence type="ECO:0000259" key="1">
    <source>
        <dbReference type="Pfam" id="PF15599"/>
    </source>
</evidence>
<name>A0A553WCF8_9SPHN</name>
<proteinExistence type="predicted"/>
<organism evidence="2 3">
    <name type="scientific">Sphingorhabdus contaminans</name>
    <dbReference type="NCBI Taxonomy" id="1343899"/>
    <lineage>
        <taxon>Bacteria</taxon>
        <taxon>Pseudomonadati</taxon>
        <taxon>Pseudomonadota</taxon>
        <taxon>Alphaproteobacteria</taxon>
        <taxon>Sphingomonadales</taxon>
        <taxon>Sphingomonadaceae</taxon>
        <taxon>Sphingorhabdus</taxon>
    </lineage>
</organism>
<protein>
    <recommendedName>
        <fullName evidence="1">Immunity protein 63 domain-containing protein</fullName>
    </recommendedName>
</protein>
<dbReference type="OrthoDB" id="7227972at2"/>